<evidence type="ECO:0000313" key="3">
    <source>
        <dbReference type="Proteomes" id="UP001055102"/>
    </source>
</evidence>
<sequence>MSLYGNWWKLGFDATMLALESQQVIGLRMLKLSTGGAAAQAEAMRMVTEKVAAAGEAAMMLASGGSGAGVVAGYRRKVRANARRLQRR</sequence>
<keyword evidence="1" id="KW-0812">Transmembrane</keyword>
<gene>
    <name evidence="2" type="ORF">AOPFMNJM_1732</name>
</gene>
<evidence type="ECO:0000313" key="2">
    <source>
        <dbReference type="EMBL" id="GJE06414.1"/>
    </source>
</evidence>
<dbReference type="Proteomes" id="UP001055102">
    <property type="component" value="Unassembled WGS sequence"/>
</dbReference>
<evidence type="ECO:0008006" key="4">
    <source>
        <dbReference type="Google" id="ProtNLM"/>
    </source>
</evidence>
<evidence type="ECO:0000256" key="1">
    <source>
        <dbReference type="SAM" id="Phobius"/>
    </source>
</evidence>
<keyword evidence="1" id="KW-1133">Transmembrane helix</keyword>
<reference evidence="2" key="2">
    <citation type="submission" date="2021-08" db="EMBL/GenBank/DDBJ databases">
        <authorList>
            <person name="Tani A."/>
            <person name="Ola A."/>
            <person name="Ogura Y."/>
            <person name="Katsura K."/>
            <person name="Hayashi T."/>
        </authorList>
    </citation>
    <scope>NUCLEOTIDE SEQUENCE</scope>
    <source>
        <strain evidence="2">LMG 23639</strain>
    </source>
</reference>
<protein>
    <recommendedName>
        <fullName evidence="4">Antifreeze protein</fullName>
    </recommendedName>
</protein>
<accession>A0ABQ4SX77</accession>
<reference evidence="2" key="1">
    <citation type="journal article" date="2021" name="Front. Microbiol.">
        <title>Comprehensive Comparative Genomics and Phenotyping of Methylobacterium Species.</title>
        <authorList>
            <person name="Alessa O."/>
            <person name="Ogura Y."/>
            <person name="Fujitani Y."/>
            <person name="Takami H."/>
            <person name="Hayashi T."/>
            <person name="Sahin N."/>
            <person name="Tani A."/>
        </authorList>
    </citation>
    <scope>NUCLEOTIDE SEQUENCE</scope>
    <source>
        <strain evidence="2">LMG 23639</strain>
    </source>
</reference>
<dbReference type="RefSeq" id="WP_238275105.1">
    <property type="nucleotide sequence ID" value="NZ_BPQR01000028.1"/>
</dbReference>
<proteinExistence type="predicted"/>
<comment type="caution">
    <text evidence="2">The sequence shown here is derived from an EMBL/GenBank/DDBJ whole genome shotgun (WGS) entry which is preliminary data.</text>
</comment>
<keyword evidence="1" id="KW-0472">Membrane</keyword>
<organism evidence="2 3">
    <name type="scientific">Methylobacterium jeotgali</name>
    <dbReference type="NCBI Taxonomy" id="381630"/>
    <lineage>
        <taxon>Bacteria</taxon>
        <taxon>Pseudomonadati</taxon>
        <taxon>Pseudomonadota</taxon>
        <taxon>Alphaproteobacteria</taxon>
        <taxon>Hyphomicrobiales</taxon>
        <taxon>Methylobacteriaceae</taxon>
        <taxon>Methylobacterium</taxon>
    </lineage>
</organism>
<feature type="transmembrane region" description="Helical" evidence="1">
    <location>
        <begin position="51"/>
        <end position="74"/>
    </location>
</feature>
<dbReference type="EMBL" id="BPQR01000028">
    <property type="protein sequence ID" value="GJE06414.1"/>
    <property type="molecule type" value="Genomic_DNA"/>
</dbReference>
<keyword evidence="3" id="KW-1185">Reference proteome</keyword>
<name>A0ABQ4SX77_9HYPH</name>